<gene>
    <name evidence="1" type="ORF">B5807_11297</name>
</gene>
<dbReference type="OMA" id="HETRCET"/>
<keyword evidence="2" id="KW-1185">Reference proteome</keyword>
<reference evidence="1 2" key="1">
    <citation type="journal article" date="2017" name="Genome Announc.">
        <title>Genome sequence of the saprophytic ascomycete Epicoccum nigrum ICMP 19927 strain isolated from New Zealand.</title>
        <authorList>
            <person name="Fokin M."/>
            <person name="Fleetwood D."/>
            <person name="Weir B.S."/>
            <person name="Villas-Boas S.G."/>
        </authorList>
    </citation>
    <scope>NUCLEOTIDE SEQUENCE [LARGE SCALE GENOMIC DNA]</scope>
    <source>
        <strain evidence="1 2">ICMP 19927</strain>
    </source>
</reference>
<sequence length="348" mass="37799">MTRALCLQNESGSGYAESGKEIRGELIVKWWVVRCDATHPIWALLLRAGRGDVSGLPIRPSWQAPASTSHLPVNCLCSVPMHAIAGTERPLGSTWSMDVALEPTCTPTATVLWPLALPALLDHVLSTQSASPTTLVICADQSTFVQDLAHSLGQHQGTEQGDSLKHLLVPTLHNLATTRHVKLAFCASVQALLAYLTAYDRPGYVHFEESEGRERLVIVNPLALHKPTSSFSVQGLSRSFAAAVEAAQRTGAALHLVECESEQQNQHVHVHVEDDTLMLESDHGGGSAAEPQDPWDQDVPILNVSARRFGSGVGERAWAGRTVTAKRIAARWFRFHNLGNSSMPEEPQ</sequence>
<dbReference type="InParanoid" id="A0A1Y2LJH6"/>
<dbReference type="EMBL" id="KZ107859">
    <property type="protein sequence ID" value="OSS44041.1"/>
    <property type="molecule type" value="Genomic_DNA"/>
</dbReference>
<organism evidence="1 2">
    <name type="scientific">Epicoccum nigrum</name>
    <name type="common">Soil fungus</name>
    <name type="synonym">Epicoccum purpurascens</name>
    <dbReference type="NCBI Taxonomy" id="105696"/>
    <lineage>
        <taxon>Eukaryota</taxon>
        <taxon>Fungi</taxon>
        <taxon>Dikarya</taxon>
        <taxon>Ascomycota</taxon>
        <taxon>Pezizomycotina</taxon>
        <taxon>Dothideomycetes</taxon>
        <taxon>Pleosporomycetidae</taxon>
        <taxon>Pleosporales</taxon>
        <taxon>Pleosporineae</taxon>
        <taxon>Didymellaceae</taxon>
        <taxon>Epicoccum</taxon>
    </lineage>
</organism>
<proteinExistence type="predicted"/>
<dbReference type="AlphaFoldDB" id="A0A1Y2LJH6"/>
<accession>A0A1Y2LJH6</accession>
<evidence type="ECO:0000313" key="2">
    <source>
        <dbReference type="Proteomes" id="UP000193240"/>
    </source>
</evidence>
<evidence type="ECO:0000313" key="1">
    <source>
        <dbReference type="EMBL" id="OSS44041.1"/>
    </source>
</evidence>
<dbReference type="Proteomes" id="UP000193240">
    <property type="component" value="Unassembled WGS sequence"/>
</dbReference>
<name>A0A1Y2LJH6_EPING</name>
<protein>
    <submittedName>
        <fullName evidence="1">Uncharacterized protein</fullName>
    </submittedName>
</protein>